<evidence type="ECO:0000259" key="2">
    <source>
        <dbReference type="Pfam" id="PF02272"/>
    </source>
</evidence>
<dbReference type="GO" id="GO:0003676">
    <property type="term" value="F:nucleic acid binding"/>
    <property type="evidence" value="ECO:0007669"/>
    <property type="project" value="InterPro"/>
</dbReference>
<dbReference type="Pfam" id="PF02272">
    <property type="entry name" value="DHHA1"/>
    <property type="match status" value="1"/>
</dbReference>
<name>A0A0F6QX85_9CORY</name>
<sequence>MAAYRHAVNALSEASSICVITHLRPDADAIGSAASLLLALRQRGKEVCAVIGQDRQISRNLKSIPTAGEVALVRELPKGYDLYVTVDCGSIDRTGFLAGELKEVAEAGRLLCIDHHASNPGFGSMNLVDKDAESTTMVLMDVFDMMSVQIDRVIAHCLYAGLMTDTGSFRWGRPVMHDAAARLMQYGLDTKKIAEQLLDSTTSHDLQMVGRVLSGLQIVEAGKIRMGVLIGHLDIIGGHSDSAVESLVDFVRALEGTDMGVVFKEQAPGIWAVSLRSSAIDCSEIALSMGGGGHVPAAGYTAQGTPEEIVEQLVEAVR</sequence>
<feature type="domain" description="DDH" evidence="1">
    <location>
        <begin position="16"/>
        <end position="161"/>
    </location>
</feature>
<dbReference type="PANTHER" id="PTHR47618:SF1">
    <property type="entry name" value="BIFUNCTIONAL OLIGORIBONUCLEASE AND PAP PHOSPHATASE NRNA"/>
    <property type="match status" value="1"/>
</dbReference>
<keyword evidence="4" id="KW-1185">Reference proteome</keyword>
<dbReference type="Proteomes" id="UP000033566">
    <property type="component" value="Chromosome"/>
</dbReference>
<proteinExistence type="predicted"/>
<dbReference type="Gene3D" id="3.90.1640.10">
    <property type="entry name" value="inorganic pyrophosphatase (n-terminal core)"/>
    <property type="match status" value="1"/>
</dbReference>
<reference evidence="3 4" key="1">
    <citation type="journal article" date="2015" name="Genome Announc.">
        <title>Complete Genome Sequence of Corynebacterium camporealensis DSM 44610, Isolated from the Milk of a Manchega Sheep with Subclinical Mastitis.</title>
        <authorList>
            <person name="Ruckert C."/>
            <person name="Albersmeier A."/>
            <person name="Winkler A."/>
            <person name="Tauch A."/>
        </authorList>
    </citation>
    <scope>NUCLEOTIDE SEQUENCE [LARGE SCALE GENOMIC DNA]</scope>
    <source>
        <strain evidence="3 4">DSM 44610</strain>
    </source>
</reference>
<dbReference type="AlphaFoldDB" id="A0A0F6QX85"/>
<evidence type="ECO:0000313" key="4">
    <source>
        <dbReference type="Proteomes" id="UP000033566"/>
    </source>
</evidence>
<dbReference type="InterPro" id="IPR051319">
    <property type="entry name" value="Oligoribo/pAp-PDE_c-di-AMP_PDE"/>
</dbReference>
<dbReference type="KEGG" id="ccj:UL81_07175"/>
<dbReference type="EMBL" id="CP011311">
    <property type="protein sequence ID" value="AKE39390.1"/>
    <property type="molecule type" value="Genomic_DNA"/>
</dbReference>
<dbReference type="HOGENOM" id="CLU_039720_0_0_11"/>
<dbReference type="PANTHER" id="PTHR47618">
    <property type="entry name" value="BIFUNCTIONAL OLIGORIBONUCLEASE AND PAP PHOSPHATASE NRNA"/>
    <property type="match status" value="1"/>
</dbReference>
<dbReference type="InterPro" id="IPR038763">
    <property type="entry name" value="DHH_sf"/>
</dbReference>
<organism evidence="3 4">
    <name type="scientific">Corynebacterium camporealensis</name>
    <dbReference type="NCBI Taxonomy" id="161896"/>
    <lineage>
        <taxon>Bacteria</taxon>
        <taxon>Bacillati</taxon>
        <taxon>Actinomycetota</taxon>
        <taxon>Actinomycetes</taxon>
        <taxon>Mycobacteriales</taxon>
        <taxon>Corynebacteriaceae</taxon>
        <taxon>Corynebacterium</taxon>
    </lineage>
</organism>
<evidence type="ECO:0000313" key="3">
    <source>
        <dbReference type="EMBL" id="AKE39390.1"/>
    </source>
</evidence>
<protein>
    <submittedName>
        <fullName evidence="3">Exopolyphosphatase-like enzyme</fullName>
    </submittedName>
</protein>
<evidence type="ECO:0000259" key="1">
    <source>
        <dbReference type="Pfam" id="PF01368"/>
    </source>
</evidence>
<dbReference type="RefSeq" id="WP_046453429.1">
    <property type="nucleotide sequence ID" value="NZ_CP011311.1"/>
</dbReference>
<dbReference type="PATRIC" id="fig|161896.4.peg.1402"/>
<feature type="domain" description="DHHA1" evidence="2">
    <location>
        <begin position="241"/>
        <end position="317"/>
    </location>
</feature>
<dbReference type="SUPFAM" id="SSF64182">
    <property type="entry name" value="DHH phosphoesterases"/>
    <property type="match status" value="1"/>
</dbReference>
<dbReference type="InterPro" id="IPR003156">
    <property type="entry name" value="DHHA1_dom"/>
</dbReference>
<gene>
    <name evidence="3" type="ORF">UL81_07175</name>
</gene>
<dbReference type="OrthoDB" id="9803668at2"/>
<dbReference type="STRING" id="161896.UL81_07175"/>
<dbReference type="InterPro" id="IPR001667">
    <property type="entry name" value="DDH_dom"/>
</dbReference>
<accession>A0A0F6QX85</accession>
<dbReference type="Pfam" id="PF01368">
    <property type="entry name" value="DHH"/>
    <property type="match status" value="1"/>
</dbReference>
<dbReference type="Gene3D" id="3.10.310.30">
    <property type="match status" value="1"/>
</dbReference>